<dbReference type="InterPro" id="IPR016181">
    <property type="entry name" value="Acyl_CoA_acyltransferase"/>
</dbReference>
<protein>
    <submittedName>
        <fullName evidence="1">GNAT family N-acetyltransferase</fullName>
    </submittedName>
</protein>
<dbReference type="EMBL" id="JBHUNE010000001">
    <property type="protein sequence ID" value="MFD2756843.1"/>
    <property type="molecule type" value="Genomic_DNA"/>
</dbReference>
<gene>
    <name evidence="1" type="ORF">ACFSW7_00435</name>
</gene>
<sequence>MDAQLHEIDDERWPALLTRVRHDIDHLPEYLAAHDEFRGGDLKLAVIEDEDGLLLVPLRLTIAPDGGVDAASPEVRAAPVFSEGTTRPWRIRAIAVFLRLLQRQRVTSLFLRFHPLLDSAQHEFAWFGAIVPHGETFNVRLDRSLDEVRAGMRKDHRRGIRKFAVAGFDYRPDPEWRYLREFHDIYTQTMERVGATDDYRLPLRVLERFRDDLHDHVWLWTLVHEGRLAMGGIVTECDGIAQALYGAVHPDFRGVIPQIGAYDREIDWALQRGARDFFIDGAAYESLRQYKQGMTTHRPVASSARIVIDPVAYGRRCADWEDAAGVPVGGVHEFFPPYRRRVSSHHVRAHELGVSGRGEMAGAHGHA</sequence>
<comment type="caution">
    <text evidence="1">The sequence shown here is derived from an EMBL/GenBank/DDBJ whole genome shotgun (WGS) entry which is preliminary data.</text>
</comment>
<accession>A0ABW5UTR9</accession>
<dbReference type="SUPFAM" id="SSF55729">
    <property type="entry name" value="Acyl-CoA N-acyltransferases (Nat)"/>
    <property type="match status" value="1"/>
</dbReference>
<organism evidence="1 2">
    <name type="scientific">Gulosibacter faecalis</name>
    <dbReference type="NCBI Taxonomy" id="272240"/>
    <lineage>
        <taxon>Bacteria</taxon>
        <taxon>Bacillati</taxon>
        <taxon>Actinomycetota</taxon>
        <taxon>Actinomycetes</taxon>
        <taxon>Micrococcales</taxon>
        <taxon>Microbacteriaceae</taxon>
        <taxon>Gulosibacter</taxon>
    </lineage>
</organism>
<keyword evidence="2" id="KW-1185">Reference proteome</keyword>
<dbReference type="Gene3D" id="3.40.630.30">
    <property type="match status" value="1"/>
</dbReference>
<evidence type="ECO:0000313" key="2">
    <source>
        <dbReference type="Proteomes" id="UP001597492"/>
    </source>
</evidence>
<name>A0ABW5UTR9_9MICO</name>
<reference evidence="2" key="1">
    <citation type="journal article" date="2019" name="Int. J. Syst. Evol. Microbiol.">
        <title>The Global Catalogue of Microorganisms (GCM) 10K type strain sequencing project: providing services to taxonomists for standard genome sequencing and annotation.</title>
        <authorList>
            <consortium name="The Broad Institute Genomics Platform"/>
            <consortium name="The Broad Institute Genome Sequencing Center for Infectious Disease"/>
            <person name="Wu L."/>
            <person name="Ma J."/>
        </authorList>
    </citation>
    <scope>NUCLEOTIDE SEQUENCE [LARGE SCALE GENOMIC DNA]</scope>
    <source>
        <strain evidence="2">TISTR 1514</strain>
    </source>
</reference>
<proteinExistence type="predicted"/>
<evidence type="ECO:0000313" key="1">
    <source>
        <dbReference type="EMBL" id="MFD2756843.1"/>
    </source>
</evidence>
<dbReference type="RefSeq" id="WP_019619528.1">
    <property type="nucleotide sequence ID" value="NZ_JBHUNE010000001.1"/>
</dbReference>
<dbReference type="Proteomes" id="UP001597492">
    <property type="component" value="Unassembled WGS sequence"/>
</dbReference>